<keyword evidence="2" id="KW-1185">Reference proteome</keyword>
<reference evidence="2" key="1">
    <citation type="journal article" date="2006" name="PLoS Biol.">
        <title>Macronuclear genome sequence of the ciliate Tetrahymena thermophila, a model eukaryote.</title>
        <authorList>
            <person name="Eisen J.A."/>
            <person name="Coyne R.S."/>
            <person name="Wu M."/>
            <person name="Wu D."/>
            <person name="Thiagarajan M."/>
            <person name="Wortman J.R."/>
            <person name="Badger J.H."/>
            <person name="Ren Q."/>
            <person name="Amedeo P."/>
            <person name="Jones K.M."/>
            <person name="Tallon L.J."/>
            <person name="Delcher A.L."/>
            <person name="Salzberg S.L."/>
            <person name="Silva J.C."/>
            <person name="Haas B.J."/>
            <person name="Majoros W.H."/>
            <person name="Farzad M."/>
            <person name="Carlton J.M."/>
            <person name="Smith R.K. Jr."/>
            <person name="Garg J."/>
            <person name="Pearlman R.E."/>
            <person name="Karrer K.M."/>
            <person name="Sun L."/>
            <person name="Manning G."/>
            <person name="Elde N.C."/>
            <person name="Turkewitz A.P."/>
            <person name="Asai D.J."/>
            <person name="Wilkes D.E."/>
            <person name="Wang Y."/>
            <person name="Cai H."/>
            <person name="Collins K."/>
            <person name="Stewart B.A."/>
            <person name="Lee S.R."/>
            <person name="Wilamowska K."/>
            <person name="Weinberg Z."/>
            <person name="Ruzzo W.L."/>
            <person name="Wloga D."/>
            <person name="Gaertig J."/>
            <person name="Frankel J."/>
            <person name="Tsao C.-C."/>
            <person name="Gorovsky M.A."/>
            <person name="Keeling P.J."/>
            <person name="Waller R.F."/>
            <person name="Patron N.J."/>
            <person name="Cherry J.M."/>
            <person name="Stover N.A."/>
            <person name="Krieger C.J."/>
            <person name="del Toro C."/>
            <person name="Ryder H.F."/>
            <person name="Williamson S.C."/>
            <person name="Barbeau R.A."/>
            <person name="Hamilton E.P."/>
            <person name="Orias E."/>
        </authorList>
    </citation>
    <scope>NUCLEOTIDE SEQUENCE [LARGE SCALE GENOMIC DNA]</scope>
    <source>
        <strain evidence="2">SB210</strain>
    </source>
</reference>
<gene>
    <name evidence="1" type="ORF">TTHERM_00374890</name>
</gene>
<dbReference type="AlphaFoldDB" id="I7MDL8"/>
<organism evidence="1 2">
    <name type="scientific">Tetrahymena thermophila (strain SB210)</name>
    <dbReference type="NCBI Taxonomy" id="312017"/>
    <lineage>
        <taxon>Eukaryota</taxon>
        <taxon>Sar</taxon>
        <taxon>Alveolata</taxon>
        <taxon>Ciliophora</taxon>
        <taxon>Intramacronucleata</taxon>
        <taxon>Oligohymenophorea</taxon>
        <taxon>Hymenostomatida</taxon>
        <taxon>Tetrahymenina</taxon>
        <taxon>Tetrahymenidae</taxon>
        <taxon>Tetrahymena</taxon>
    </lineage>
</organism>
<proteinExistence type="predicted"/>
<name>I7MDL8_TETTS</name>
<dbReference type="Proteomes" id="UP000009168">
    <property type="component" value="Unassembled WGS sequence"/>
</dbReference>
<dbReference type="EMBL" id="GG662821">
    <property type="protein sequence ID" value="EAR89373.2"/>
    <property type="molecule type" value="Genomic_DNA"/>
</dbReference>
<dbReference type="InParanoid" id="I7MDL8"/>
<dbReference type="InterPro" id="IPR036322">
    <property type="entry name" value="WD40_repeat_dom_sf"/>
</dbReference>
<dbReference type="KEGG" id="tet:TTHERM_00374890"/>
<protein>
    <submittedName>
        <fullName evidence="1">Uncharacterized protein</fullName>
    </submittedName>
</protein>
<accession>I7MDL8</accession>
<dbReference type="GeneID" id="7845096"/>
<evidence type="ECO:0000313" key="2">
    <source>
        <dbReference type="Proteomes" id="UP000009168"/>
    </source>
</evidence>
<sequence>MKKVSYETNNKDQNFDLSDHYYRLSAKKSVIDNISCISFLSESFLVCGDDQGQLQIFQTKSLNKVASQKVFDHTLDKIHGPFGDGFFFLQSQFSNLIKLVHLNFQTFAHLKNIQENQIHINVISAYKFDGAIQLFQKISDSQFVISFKCGQLKFFDFNTDSNNSQESINYGAFQNNLSQSNLKASRIKEELYNSDEYILIYQNYQNYQKENKFFQETSQFRFNSAITHVSRINTELIVCCSAKELAIVNNNQILHTCKHNFEHLGFIIPFNKDSFIIGSQRGYLQLVFYNKCKQSLQQIMNYNLPNANIVTSLNKYGSRSIIYSSEKGAYIHDLMSHQTICLHSNFSTATAFQFNLDSYDKNIVIADKLSSLHLFSSSKDSKISA</sequence>
<dbReference type="RefSeq" id="XP_001009618.2">
    <property type="nucleotide sequence ID" value="XM_001009618.2"/>
</dbReference>
<dbReference type="SUPFAM" id="SSF50978">
    <property type="entry name" value="WD40 repeat-like"/>
    <property type="match status" value="1"/>
</dbReference>
<evidence type="ECO:0000313" key="1">
    <source>
        <dbReference type="EMBL" id="EAR89373.2"/>
    </source>
</evidence>